<dbReference type="GO" id="GO:0005525">
    <property type="term" value="F:GTP binding"/>
    <property type="evidence" value="ECO:0007669"/>
    <property type="project" value="UniProtKB-KW"/>
</dbReference>
<keyword evidence="7 14" id="KW-1000">Mitochondrion outer membrane</keyword>
<dbReference type="Gene3D" id="1.10.238.10">
    <property type="entry name" value="EF-hand"/>
    <property type="match status" value="2"/>
</dbReference>
<keyword evidence="9 14" id="KW-0106">Calcium</keyword>
<keyword evidence="12 14" id="KW-0342">GTP-binding</keyword>
<evidence type="ECO:0000256" key="7">
    <source>
        <dbReference type="ARBA" id="ARBA00022787"/>
    </source>
</evidence>
<evidence type="ECO:0000256" key="6">
    <source>
        <dbReference type="ARBA" id="ARBA00022741"/>
    </source>
</evidence>
<feature type="domain" description="Miro" evidence="17">
    <location>
        <begin position="405"/>
        <end position="570"/>
    </location>
</feature>
<evidence type="ECO:0000256" key="8">
    <source>
        <dbReference type="ARBA" id="ARBA00022801"/>
    </source>
</evidence>
<dbReference type="InterPro" id="IPR013566">
    <property type="entry name" value="EF_hand_assoc_1"/>
</dbReference>
<evidence type="ECO:0000259" key="16">
    <source>
        <dbReference type="PROSITE" id="PS50222"/>
    </source>
</evidence>
<dbReference type="AlphaFoldDB" id="A0A8S1DNR9"/>
<name>A0A8S1DNR9_9INSE</name>
<dbReference type="PANTHER" id="PTHR46819">
    <property type="entry name" value="EF-HAND CALCIUM-BINDING DOMAIN-CONTAINING PROTEIN 7"/>
    <property type="match status" value="1"/>
</dbReference>
<protein>
    <recommendedName>
        <fullName evidence="14">Mitochondrial Rho GTPase</fullName>
        <ecNumber evidence="14">3.6.5.-</ecNumber>
    </recommendedName>
</protein>
<dbReference type="PROSITE" id="PS00018">
    <property type="entry name" value="EF_HAND_1"/>
    <property type="match status" value="1"/>
</dbReference>
<dbReference type="SMART" id="SM00174">
    <property type="entry name" value="RHO"/>
    <property type="match status" value="1"/>
</dbReference>
<keyword evidence="19" id="KW-1185">Reference proteome</keyword>
<comment type="similarity">
    <text evidence="2 14">Belongs to the mitochondrial Rho GTPase family.</text>
</comment>
<dbReference type="PANTHER" id="PTHR46819:SF1">
    <property type="entry name" value="EF-HAND CALCIUM-BINDING DOMAIN-CONTAINING PROTEIN 7"/>
    <property type="match status" value="1"/>
</dbReference>
<evidence type="ECO:0000259" key="17">
    <source>
        <dbReference type="PROSITE" id="PS51423"/>
    </source>
</evidence>
<dbReference type="PIRSF" id="PIRSF037488">
    <property type="entry name" value="Mt_Rho_GTPase"/>
    <property type="match status" value="1"/>
</dbReference>
<dbReference type="InterPro" id="IPR002048">
    <property type="entry name" value="EF_hand_dom"/>
</dbReference>
<evidence type="ECO:0000256" key="5">
    <source>
        <dbReference type="ARBA" id="ARBA00022737"/>
    </source>
</evidence>
<dbReference type="FunFam" id="1.10.238.10:FF:000011">
    <property type="entry name" value="Mitochondrial Rho GTPase"/>
    <property type="match status" value="1"/>
</dbReference>
<gene>
    <name evidence="18" type="ORF">CLODIP_2_CD12635</name>
</gene>
<proteinExistence type="inferred from homology"/>
<dbReference type="InterPro" id="IPR013567">
    <property type="entry name" value="EF_hand_assoc_2"/>
</dbReference>
<dbReference type="PROSITE" id="PS50222">
    <property type="entry name" value="EF_HAND_2"/>
    <property type="match status" value="1"/>
</dbReference>
<dbReference type="SUPFAM" id="SSF47473">
    <property type="entry name" value="EF-hand"/>
    <property type="match status" value="1"/>
</dbReference>
<feature type="transmembrane region" description="Helical" evidence="15">
    <location>
        <begin position="599"/>
        <end position="620"/>
    </location>
</feature>
<evidence type="ECO:0000256" key="2">
    <source>
        <dbReference type="ARBA" id="ARBA00007981"/>
    </source>
</evidence>
<dbReference type="InterPro" id="IPR021181">
    <property type="entry name" value="Miro"/>
</dbReference>
<keyword evidence="4" id="KW-0479">Metal-binding</keyword>
<evidence type="ECO:0000256" key="14">
    <source>
        <dbReference type="PIRNR" id="PIRNR037488"/>
    </source>
</evidence>
<comment type="subcellular location">
    <subcellularLocation>
        <location evidence="1 14">Mitochondrion outer membrane</location>
        <topology evidence="1 14">Single-pass type IV membrane protein</topology>
    </subcellularLocation>
</comment>
<comment type="function">
    <text evidence="14">Mitochondrial GTPase involved in mitochondrial trafficking. Probably involved in control of anterograde transport of mitochondria and their subcellular distribution.</text>
</comment>
<evidence type="ECO:0000313" key="18">
    <source>
        <dbReference type="EMBL" id="CAB3382725.1"/>
    </source>
</evidence>
<dbReference type="Pfam" id="PF08355">
    <property type="entry name" value="EF_assoc_1"/>
    <property type="match status" value="1"/>
</dbReference>
<dbReference type="InterPro" id="IPR011992">
    <property type="entry name" value="EF-hand-dom_pair"/>
</dbReference>
<reference evidence="18 19" key="1">
    <citation type="submission" date="2020-04" db="EMBL/GenBank/DDBJ databases">
        <authorList>
            <person name="Alioto T."/>
            <person name="Alioto T."/>
            <person name="Gomez Garrido J."/>
        </authorList>
    </citation>
    <scope>NUCLEOTIDE SEQUENCE [LARGE SCALE GENOMIC DNA]</scope>
</reference>
<feature type="domain" description="EF-hand" evidence="16">
    <location>
        <begin position="294"/>
        <end position="329"/>
    </location>
</feature>
<dbReference type="Pfam" id="PF00071">
    <property type="entry name" value="Ras"/>
    <property type="match status" value="1"/>
</dbReference>
<dbReference type="InterPro" id="IPR001806">
    <property type="entry name" value="Small_GTPase"/>
</dbReference>
<dbReference type="FunFam" id="3.40.50.300:FF:000170">
    <property type="entry name" value="Mitochondrial Rho GTPase"/>
    <property type="match status" value="1"/>
</dbReference>
<dbReference type="GO" id="GO:0005741">
    <property type="term" value="C:mitochondrial outer membrane"/>
    <property type="evidence" value="ECO:0007669"/>
    <property type="project" value="UniProtKB-SubCell"/>
</dbReference>
<evidence type="ECO:0000256" key="12">
    <source>
        <dbReference type="ARBA" id="ARBA00023134"/>
    </source>
</evidence>
<dbReference type="Gene3D" id="3.40.50.300">
    <property type="entry name" value="P-loop containing nucleotide triphosphate hydrolases"/>
    <property type="match status" value="2"/>
</dbReference>
<dbReference type="Proteomes" id="UP000494165">
    <property type="component" value="Unassembled WGS sequence"/>
</dbReference>
<evidence type="ECO:0000256" key="3">
    <source>
        <dbReference type="ARBA" id="ARBA00022692"/>
    </source>
</evidence>
<evidence type="ECO:0000256" key="1">
    <source>
        <dbReference type="ARBA" id="ARBA00004200"/>
    </source>
</evidence>
<evidence type="ECO:0000256" key="10">
    <source>
        <dbReference type="ARBA" id="ARBA00022989"/>
    </source>
</evidence>
<keyword evidence="3 15" id="KW-0812">Transmembrane</keyword>
<dbReference type="Pfam" id="PF08356">
    <property type="entry name" value="EF_assoc_2"/>
    <property type="match status" value="1"/>
</dbReference>
<dbReference type="InterPro" id="IPR018247">
    <property type="entry name" value="EF_Hand_1_Ca_BS"/>
</dbReference>
<dbReference type="SMART" id="SM00054">
    <property type="entry name" value="EFh"/>
    <property type="match status" value="2"/>
</dbReference>
<keyword evidence="13 14" id="KW-0472">Membrane</keyword>
<accession>A0A8S1DNR9</accession>
<dbReference type="InterPro" id="IPR052266">
    <property type="entry name" value="Miro-EF-hand_domain"/>
</dbReference>
<keyword evidence="6 14" id="KW-0547">Nucleotide-binding</keyword>
<keyword evidence="11 14" id="KW-0496">Mitochondrion</keyword>
<dbReference type="OrthoDB" id="10020961at2759"/>
<dbReference type="EMBL" id="CADEPI010000281">
    <property type="protein sequence ID" value="CAB3382725.1"/>
    <property type="molecule type" value="Genomic_DNA"/>
</dbReference>
<evidence type="ECO:0000256" key="11">
    <source>
        <dbReference type="ARBA" id="ARBA00023128"/>
    </source>
</evidence>
<dbReference type="InterPro" id="IPR027417">
    <property type="entry name" value="P-loop_NTPase"/>
</dbReference>
<evidence type="ECO:0000256" key="13">
    <source>
        <dbReference type="ARBA" id="ARBA00023136"/>
    </source>
</evidence>
<dbReference type="GO" id="GO:0007005">
    <property type="term" value="P:mitochondrion organization"/>
    <property type="evidence" value="ECO:0007669"/>
    <property type="project" value="InterPro"/>
</dbReference>
<comment type="caution">
    <text evidence="18">The sequence shown here is derived from an EMBL/GenBank/DDBJ whole genome shotgun (WGS) entry which is preliminary data.</text>
</comment>
<dbReference type="PRINTS" id="PR00449">
    <property type="entry name" value="RASTRNSFRMNG"/>
</dbReference>
<evidence type="ECO:0000256" key="9">
    <source>
        <dbReference type="ARBA" id="ARBA00022837"/>
    </source>
</evidence>
<keyword evidence="8 14" id="KW-0378">Hydrolase</keyword>
<dbReference type="PROSITE" id="PS51423">
    <property type="entry name" value="MIRO"/>
    <property type="match status" value="2"/>
</dbReference>
<organism evidence="18 19">
    <name type="scientific">Cloeon dipterum</name>
    <dbReference type="NCBI Taxonomy" id="197152"/>
    <lineage>
        <taxon>Eukaryota</taxon>
        <taxon>Metazoa</taxon>
        <taxon>Ecdysozoa</taxon>
        <taxon>Arthropoda</taxon>
        <taxon>Hexapoda</taxon>
        <taxon>Insecta</taxon>
        <taxon>Pterygota</taxon>
        <taxon>Palaeoptera</taxon>
        <taxon>Ephemeroptera</taxon>
        <taxon>Pisciforma</taxon>
        <taxon>Baetidae</taxon>
        <taxon>Cloeon</taxon>
    </lineage>
</organism>
<evidence type="ECO:0000256" key="15">
    <source>
        <dbReference type="SAM" id="Phobius"/>
    </source>
</evidence>
<keyword evidence="10 15" id="KW-1133">Transmembrane helix</keyword>
<sequence>MCTTGLNLKLTENGEVWTASEYVPYRAEEITIPPDVTPEHIPTNIVDYSAAEQTEEQLIEEVNKADVICVVYSVENEESLDQVRVHWLPLLRHCQNSSNTRPVILVGNKADLIEWSTLQTSSLFMEEFPEIEAWLECSARSLFNISEMFYHAQKAVLHPVGPLYSLEDQELTFACEEALIRIFKICDVDNDELLSDREFNAFQMHCFNEPLHPTTIQSLKSIIDNSISNGLRNNCITKSGFLFLHCTFIRRGRSETTWTVLRKFGYDDALELSDDYLFPKIRIPTGASTELSLRGQHFLSTLFVKYDKDGDGALNPEELQELFSICPKQAWDGLAQQGVKNTPQGWITMQGFMSQWALITLLSVNTTLEYLAYFGYPYLEGESQSNAISVTRERQLDWLKKQSSRTVYECAVIGAKGCGKTAFCRAMLNHSLSDTNHPPCLSTPSWYACTLQVYGQDKVLVLRDVDLESTSTPLTAADLRGDVTCLTYNHSDPSSFEYVARIFLKYFVDCKEPVLMVACKGDLPKAKQDYLLQPAAFCQKHRLPPPHMFTAMDQPVEKEIYLKLATMAAFPRFQAAWVLFYKTRHLRDLKLLREITASWWKTSITLAIAAALGLFLMRCLKPQSA</sequence>
<feature type="domain" description="Miro" evidence="17">
    <location>
        <begin position="1"/>
        <end position="158"/>
    </location>
</feature>
<dbReference type="InterPro" id="IPR020860">
    <property type="entry name" value="MIRO_dom"/>
</dbReference>
<keyword evidence="5" id="KW-0677">Repeat</keyword>
<dbReference type="EC" id="3.6.5.-" evidence="14"/>
<evidence type="ECO:0000256" key="4">
    <source>
        <dbReference type="ARBA" id="ARBA00022723"/>
    </source>
</evidence>
<evidence type="ECO:0000313" key="19">
    <source>
        <dbReference type="Proteomes" id="UP000494165"/>
    </source>
</evidence>
<dbReference type="SUPFAM" id="SSF52540">
    <property type="entry name" value="P-loop containing nucleoside triphosphate hydrolases"/>
    <property type="match status" value="2"/>
</dbReference>
<dbReference type="GO" id="GO:0005509">
    <property type="term" value="F:calcium ion binding"/>
    <property type="evidence" value="ECO:0007669"/>
    <property type="project" value="InterPro"/>
</dbReference>
<dbReference type="GO" id="GO:0003924">
    <property type="term" value="F:GTPase activity"/>
    <property type="evidence" value="ECO:0007669"/>
    <property type="project" value="InterPro"/>
</dbReference>